<dbReference type="EMBL" id="FQVW01000001">
    <property type="protein sequence ID" value="SHF54886.1"/>
    <property type="molecule type" value="Genomic_DNA"/>
</dbReference>
<gene>
    <name evidence="2" type="ORF">SAMN05216225_1001275</name>
</gene>
<dbReference type="GO" id="GO:0051082">
    <property type="term" value="F:unfolded protein binding"/>
    <property type="evidence" value="ECO:0007669"/>
    <property type="project" value="InterPro"/>
</dbReference>
<dbReference type="GO" id="GO:0042128">
    <property type="term" value="P:nitrate assimilation"/>
    <property type="evidence" value="ECO:0007669"/>
    <property type="project" value="UniProtKB-KW"/>
</dbReference>
<dbReference type="GO" id="GO:0016530">
    <property type="term" value="F:metallochaperone activity"/>
    <property type="evidence" value="ECO:0007669"/>
    <property type="project" value="TreeGrafter"/>
</dbReference>
<organism evidence="2 3">
    <name type="scientific">Ornithinibacillus halophilus</name>
    <dbReference type="NCBI Taxonomy" id="930117"/>
    <lineage>
        <taxon>Bacteria</taxon>
        <taxon>Bacillati</taxon>
        <taxon>Bacillota</taxon>
        <taxon>Bacilli</taxon>
        <taxon>Bacillales</taxon>
        <taxon>Bacillaceae</taxon>
        <taxon>Ornithinibacillus</taxon>
    </lineage>
</organism>
<dbReference type="InterPro" id="IPR003765">
    <property type="entry name" value="NO3_reductase_chaperone_NarJ"/>
</dbReference>
<dbReference type="InterPro" id="IPR036411">
    <property type="entry name" value="TorD-like_sf"/>
</dbReference>
<sequence>MKQDKRILLIGASRILSYPSEDFKKNLKELNQLVEESLESQKIKAEWKNAFLSFSVLNQQEIQELYVSTFDLRAKTGLYLTAHELGDSTKRGAALIRLQNIIKQAGYEREDKELVDYIPLLLEFLAVAPPTEDKERLEKRLGVAMKRIVSNLDLGNPYIGILKLLLDHVLPNPTKSEVEQLENNREEADLEELPYPIMYQ</sequence>
<dbReference type="OrthoDB" id="5296272at2"/>
<evidence type="ECO:0000313" key="3">
    <source>
        <dbReference type="Proteomes" id="UP000183988"/>
    </source>
</evidence>
<evidence type="ECO:0000313" key="2">
    <source>
        <dbReference type="EMBL" id="SHF54886.1"/>
    </source>
</evidence>
<dbReference type="GO" id="GO:0051131">
    <property type="term" value="P:chaperone-mediated protein complex assembly"/>
    <property type="evidence" value="ECO:0007669"/>
    <property type="project" value="InterPro"/>
</dbReference>
<keyword evidence="1" id="KW-0534">Nitrate assimilation</keyword>
<evidence type="ECO:0000256" key="1">
    <source>
        <dbReference type="ARBA" id="ARBA00023063"/>
    </source>
</evidence>
<name>A0A1M5CJL7_9BACI</name>
<dbReference type="SUPFAM" id="SSF89155">
    <property type="entry name" value="TorD-like"/>
    <property type="match status" value="1"/>
</dbReference>
<reference evidence="2 3" key="1">
    <citation type="submission" date="2016-11" db="EMBL/GenBank/DDBJ databases">
        <authorList>
            <person name="Jaros S."/>
            <person name="Januszkiewicz K."/>
            <person name="Wedrychowicz H."/>
        </authorList>
    </citation>
    <scope>NUCLEOTIDE SEQUENCE [LARGE SCALE GENOMIC DNA]</scope>
    <source>
        <strain evidence="2 3">IBRC-M 10683</strain>
    </source>
</reference>
<dbReference type="AlphaFoldDB" id="A0A1M5CJL7"/>
<dbReference type="NCBIfam" id="TIGR00684">
    <property type="entry name" value="narJ"/>
    <property type="match status" value="1"/>
</dbReference>
<dbReference type="STRING" id="930117.SAMN05216225_1001275"/>
<dbReference type="InterPro" id="IPR020945">
    <property type="entry name" value="DMSO/NO3_reduct_chaperone"/>
</dbReference>
<protein>
    <submittedName>
        <fullName evidence="2">Respiratory nitrate reductase chaperone NarJ</fullName>
    </submittedName>
</protein>
<dbReference type="Pfam" id="PF02613">
    <property type="entry name" value="Nitrate_red_del"/>
    <property type="match status" value="1"/>
</dbReference>
<proteinExistence type="predicted"/>
<keyword evidence="3" id="KW-1185">Reference proteome</keyword>
<dbReference type="PANTHER" id="PTHR43680:SF2">
    <property type="entry name" value="NITRATE REDUCTASE MOLYBDENUM COFACTOR ASSEMBLY CHAPERONE NARJ"/>
    <property type="match status" value="1"/>
</dbReference>
<dbReference type="RefSeq" id="WP_072887213.1">
    <property type="nucleotide sequence ID" value="NZ_FQVW01000001.1"/>
</dbReference>
<dbReference type="PANTHER" id="PTHR43680">
    <property type="entry name" value="NITRATE REDUCTASE MOLYBDENUM COFACTOR ASSEMBLY CHAPERONE"/>
    <property type="match status" value="1"/>
</dbReference>
<dbReference type="Proteomes" id="UP000183988">
    <property type="component" value="Unassembled WGS sequence"/>
</dbReference>
<accession>A0A1M5CJL7</accession>